<dbReference type="RefSeq" id="WP_078814466.1">
    <property type="nucleotide sequence ID" value="NZ_FUYE01000011.1"/>
</dbReference>
<dbReference type="STRING" id="48467.SAMN02745166_03278"/>
<sequence>MMTQRIFLSGLISTFGLFCFPALTLAQAPSGKELAAELNAAHQDGTSYIRMRLEVNGGGAIQIQSKQRHVQGSSETIYQILFPKERKGESVLLKKTSSGAPSGSVFIPPSEEKSLSAGDMKQRLFGSDLTYEDMIGNFFAWSNQSIQGQEDIGRHTCWILESKPSASDHSSYASVKSWIDVERKVPLKVEKYDSKGALQVSIETTNVEKDDLGRYLPASLEAKRSGSGGSSVFEGSRIKHGVGLTDADFTPQALKDLTVPK</sequence>
<accession>A0A1T4YI68</accession>
<dbReference type="EMBL" id="FUYE01000011">
    <property type="protein sequence ID" value="SKB00991.1"/>
    <property type="molecule type" value="Genomic_DNA"/>
</dbReference>
<organism evidence="3 4">
    <name type="scientific">Prosthecobacter debontii</name>
    <dbReference type="NCBI Taxonomy" id="48467"/>
    <lineage>
        <taxon>Bacteria</taxon>
        <taxon>Pseudomonadati</taxon>
        <taxon>Verrucomicrobiota</taxon>
        <taxon>Verrucomicrobiia</taxon>
        <taxon>Verrucomicrobiales</taxon>
        <taxon>Verrucomicrobiaceae</taxon>
        <taxon>Prosthecobacter</taxon>
    </lineage>
</organism>
<dbReference type="Proteomes" id="UP000190774">
    <property type="component" value="Unassembled WGS sequence"/>
</dbReference>
<evidence type="ECO:0000313" key="3">
    <source>
        <dbReference type="EMBL" id="SKB00991.1"/>
    </source>
</evidence>
<feature type="chain" id="PRO_5012459395" description="Uncharacterized protein TP-0789 domain-containing protein" evidence="1">
    <location>
        <begin position="27"/>
        <end position="261"/>
    </location>
</feature>
<gene>
    <name evidence="3" type="ORF">SAMN02745166_03278</name>
</gene>
<protein>
    <recommendedName>
        <fullName evidence="2">Uncharacterized protein TP-0789 domain-containing protein</fullName>
    </recommendedName>
</protein>
<dbReference type="CDD" id="cd16329">
    <property type="entry name" value="LolA_like"/>
    <property type="match status" value="1"/>
</dbReference>
<feature type="domain" description="Uncharacterized protein TP-0789" evidence="2">
    <location>
        <begin position="74"/>
        <end position="255"/>
    </location>
</feature>
<proteinExistence type="predicted"/>
<reference evidence="4" key="1">
    <citation type="submission" date="2017-02" db="EMBL/GenBank/DDBJ databases">
        <authorList>
            <person name="Varghese N."/>
            <person name="Submissions S."/>
        </authorList>
    </citation>
    <scope>NUCLEOTIDE SEQUENCE [LARGE SCALE GENOMIC DNA]</scope>
    <source>
        <strain evidence="4">ATCC 700200</strain>
    </source>
</reference>
<feature type="signal peptide" evidence="1">
    <location>
        <begin position="1"/>
        <end position="26"/>
    </location>
</feature>
<keyword evidence="1" id="KW-0732">Signal</keyword>
<dbReference type="Gene3D" id="2.50.20.10">
    <property type="entry name" value="Lipoprotein localisation LolA/LolB/LppX"/>
    <property type="match status" value="1"/>
</dbReference>
<keyword evidence="4" id="KW-1185">Reference proteome</keyword>
<evidence type="ECO:0000313" key="4">
    <source>
        <dbReference type="Proteomes" id="UP000190774"/>
    </source>
</evidence>
<evidence type="ECO:0000256" key="1">
    <source>
        <dbReference type="SAM" id="SignalP"/>
    </source>
</evidence>
<evidence type="ECO:0000259" key="2">
    <source>
        <dbReference type="Pfam" id="PF17131"/>
    </source>
</evidence>
<dbReference type="Pfam" id="PF17131">
    <property type="entry name" value="LolA_like"/>
    <property type="match status" value="1"/>
</dbReference>
<name>A0A1T4YI68_9BACT</name>
<dbReference type="AlphaFoldDB" id="A0A1T4YI68"/>
<dbReference type="OrthoDB" id="9803781at2"/>
<dbReference type="InterPro" id="IPR033399">
    <property type="entry name" value="TP_0789-like"/>
</dbReference>